<keyword evidence="1" id="KW-0255">Endonuclease</keyword>
<protein>
    <submittedName>
        <fullName evidence="1">Type II restriction endonuclease</fullName>
    </submittedName>
</protein>
<dbReference type="AlphaFoldDB" id="A0A377PV82"/>
<gene>
    <name evidence="1" type="primary">hpy99IVR</name>
    <name evidence="1" type="ORF">NCTC12714_01127</name>
</gene>
<organism evidence="1 2">
    <name type="scientific">Helicobacter muridarum</name>
    <dbReference type="NCBI Taxonomy" id="216"/>
    <lineage>
        <taxon>Bacteria</taxon>
        <taxon>Pseudomonadati</taxon>
        <taxon>Campylobacterota</taxon>
        <taxon>Epsilonproteobacteria</taxon>
        <taxon>Campylobacterales</taxon>
        <taxon>Helicobacteraceae</taxon>
        <taxon>Helicobacter</taxon>
    </lineage>
</organism>
<dbReference type="Proteomes" id="UP000255139">
    <property type="component" value="Unassembled WGS sequence"/>
</dbReference>
<name>A0A377PV82_9HELI</name>
<accession>A0A377PV82</accession>
<dbReference type="InterPro" id="IPR019042">
    <property type="entry name" value="Restrct_endonuc_II_CfrBI"/>
</dbReference>
<dbReference type="GO" id="GO:0004519">
    <property type="term" value="F:endonuclease activity"/>
    <property type="evidence" value="ECO:0007669"/>
    <property type="project" value="UniProtKB-KW"/>
</dbReference>
<keyword evidence="1" id="KW-0378">Hydrolase</keyword>
<sequence>MANANIDYLESLLVSLGEANESIGISIKISYKEISVELNLNESLLVINALATKKIALRGGAWSSIGKRVEKPLMLALCKKCRVKKDYINSEIFKKNGELDFDREVDFRLYNFDKSKEYRIEVKLMGKGNPESADAVIARDTNIFIADTLSLQNKNQLKALGIEFLELKNNKDSMNDFKKILEKLEIPYNN</sequence>
<evidence type="ECO:0000313" key="2">
    <source>
        <dbReference type="Proteomes" id="UP000255139"/>
    </source>
</evidence>
<dbReference type="Pfam" id="PF09516">
    <property type="entry name" value="RE_CfrBI"/>
    <property type="match status" value="1"/>
</dbReference>
<keyword evidence="1" id="KW-0540">Nuclease</keyword>
<evidence type="ECO:0000313" key="1">
    <source>
        <dbReference type="EMBL" id="STQ86322.1"/>
    </source>
</evidence>
<reference evidence="1 2" key="1">
    <citation type="submission" date="2018-06" db="EMBL/GenBank/DDBJ databases">
        <authorList>
            <consortium name="Pathogen Informatics"/>
            <person name="Doyle S."/>
        </authorList>
    </citation>
    <scope>NUCLEOTIDE SEQUENCE [LARGE SCALE GENOMIC DNA]</scope>
    <source>
        <strain evidence="1 2">NCTC12714</strain>
    </source>
</reference>
<proteinExistence type="predicted"/>
<keyword evidence="2" id="KW-1185">Reference proteome</keyword>
<dbReference type="EMBL" id="UGJE01000002">
    <property type="protein sequence ID" value="STQ86322.1"/>
    <property type="molecule type" value="Genomic_DNA"/>
</dbReference>